<organism evidence="2 3">
    <name type="scientific">Agromyces humatus</name>
    <dbReference type="NCBI Taxonomy" id="279573"/>
    <lineage>
        <taxon>Bacteria</taxon>
        <taxon>Bacillati</taxon>
        <taxon>Actinomycetota</taxon>
        <taxon>Actinomycetes</taxon>
        <taxon>Micrococcales</taxon>
        <taxon>Microbacteriaceae</taxon>
        <taxon>Agromyces</taxon>
    </lineage>
</organism>
<reference evidence="3" key="1">
    <citation type="journal article" date="2019" name="Int. J. Syst. Evol. Microbiol.">
        <title>The Global Catalogue of Microorganisms (GCM) 10K type strain sequencing project: providing services to taxonomists for standard genome sequencing and annotation.</title>
        <authorList>
            <consortium name="The Broad Institute Genomics Platform"/>
            <consortium name="The Broad Institute Genome Sequencing Center for Infectious Disease"/>
            <person name="Wu L."/>
            <person name="Ma J."/>
        </authorList>
    </citation>
    <scope>NUCLEOTIDE SEQUENCE [LARGE SCALE GENOMIC DNA]</scope>
    <source>
        <strain evidence="3">JCM 14319</strain>
    </source>
</reference>
<dbReference type="EMBL" id="BAAANH010000004">
    <property type="protein sequence ID" value="GAA1760767.1"/>
    <property type="molecule type" value="Genomic_DNA"/>
</dbReference>
<evidence type="ECO:0000256" key="1">
    <source>
        <dbReference type="SAM" id="MobiDB-lite"/>
    </source>
</evidence>
<name>A0ABP4WQZ5_9MICO</name>
<sequence>MAFWRKRPKRRFRAFDRSELPEAPQPSFDDMLAEGLMVAEAAARMSLRNRFVMHALRGEEPYEPERASAAAREALYELVQEAEEVAERTADEREAAARREGRSSHEHDYRRADGPNLRRREKVYAAISTELWKRRSDPQYLAALAERAREEAWEEVAGAIDARLAREWGEWPQIEVDETYEAEREVRVHDLLADLDRDVRAAEDERARRAEAADPFRGYVG</sequence>
<protein>
    <recommendedName>
        <fullName evidence="4">Asparagine synthase</fullName>
    </recommendedName>
</protein>
<evidence type="ECO:0000313" key="2">
    <source>
        <dbReference type="EMBL" id="GAA1760767.1"/>
    </source>
</evidence>
<evidence type="ECO:0000313" key="3">
    <source>
        <dbReference type="Proteomes" id="UP001500506"/>
    </source>
</evidence>
<keyword evidence="3" id="KW-1185">Reference proteome</keyword>
<accession>A0ABP4WQZ5</accession>
<evidence type="ECO:0008006" key="4">
    <source>
        <dbReference type="Google" id="ProtNLM"/>
    </source>
</evidence>
<dbReference type="Proteomes" id="UP001500506">
    <property type="component" value="Unassembled WGS sequence"/>
</dbReference>
<dbReference type="RefSeq" id="WP_232497811.1">
    <property type="nucleotide sequence ID" value="NZ_BAAANH010000004.1"/>
</dbReference>
<comment type="caution">
    <text evidence="2">The sequence shown here is derived from an EMBL/GenBank/DDBJ whole genome shotgun (WGS) entry which is preliminary data.</text>
</comment>
<proteinExistence type="predicted"/>
<feature type="region of interest" description="Disordered" evidence="1">
    <location>
        <begin position="86"/>
        <end position="115"/>
    </location>
</feature>
<gene>
    <name evidence="2" type="ORF">GCM10009747_19800</name>
</gene>